<gene>
    <name evidence="13" type="primary">algA_2</name>
    <name evidence="12" type="ORF">BV133_1962</name>
    <name evidence="13" type="ORF">BVIRIDIS_21750</name>
</gene>
<dbReference type="InterPro" id="IPR001538">
    <property type="entry name" value="Man6P_isomerase-2_C"/>
</dbReference>
<dbReference type="Pfam" id="PF22640">
    <property type="entry name" value="ManC_GMP_beta-helix"/>
    <property type="match status" value="1"/>
</dbReference>
<organism evidence="13 14">
    <name type="scientific">Blastochloris viridis</name>
    <name type="common">Rhodopseudomonas viridis</name>
    <dbReference type="NCBI Taxonomy" id="1079"/>
    <lineage>
        <taxon>Bacteria</taxon>
        <taxon>Pseudomonadati</taxon>
        <taxon>Pseudomonadota</taxon>
        <taxon>Alphaproteobacteria</taxon>
        <taxon>Hyphomicrobiales</taxon>
        <taxon>Blastochloridaceae</taxon>
        <taxon>Blastochloris</taxon>
    </lineage>
</organism>
<dbReference type="InterPro" id="IPR051161">
    <property type="entry name" value="Mannose-6P_isomerase_type2"/>
</dbReference>
<dbReference type="PANTHER" id="PTHR46390">
    <property type="entry name" value="MANNOSE-1-PHOSPHATE GUANYLYLTRANSFERASE"/>
    <property type="match status" value="1"/>
</dbReference>
<dbReference type="InterPro" id="IPR029044">
    <property type="entry name" value="Nucleotide-diphossugar_trans"/>
</dbReference>
<dbReference type="GO" id="GO:0000271">
    <property type="term" value="P:polysaccharide biosynthetic process"/>
    <property type="evidence" value="ECO:0007669"/>
    <property type="project" value="InterPro"/>
</dbReference>
<dbReference type="InterPro" id="IPR049577">
    <property type="entry name" value="GMPP_N"/>
</dbReference>
<dbReference type="Pfam" id="PF01050">
    <property type="entry name" value="MannoseP_isomer"/>
    <property type="match status" value="1"/>
</dbReference>
<evidence type="ECO:0000256" key="5">
    <source>
        <dbReference type="ARBA" id="ARBA00022741"/>
    </source>
</evidence>
<dbReference type="EMBL" id="AP014854">
    <property type="protein sequence ID" value="BAR99555.1"/>
    <property type="molecule type" value="Genomic_DNA"/>
</dbReference>
<dbReference type="AlphaFoldDB" id="A0A0H5BBJ0"/>
<feature type="domain" description="Mannose-6-phosphate isomerase type II C-terminal" evidence="10">
    <location>
        <begin position="350"/>
        <end position="464"/>
    </location>
</feature>
<keyword evidence="5" id="KW-0547">Nucleotide-binding</keyword>
<dbReference type="NCBIfam" id="TIGR01479">
    <property type="entry name" value="GMP_PMI"/>
    <property type="match status" value="1"/>
</dbReference>
<reference evidence="12" key="1">
    <citation type="journal article" date="2015" name="Genome Announc.">
        <title>Complete Genome Sequence of the Bacteriochlorophyll b-Producing Photosynthetic Bacterium Blastochloris viridis.</title>
        <authorList>
            <person name="Tsukatani Y."/>
            <person name="Hirose Y."/>
            <person name="Harada J."/>
            <person name="Misawa N."/>
            <person name="Mori K."/>
            <person name="Inoue K."/>
            <person name="Tamiaki H."/>
        </authorList>
    </citation>
    <scope>NUCLEOTIDE SEQUENCE [LARGE SCALE GENOMIC DNA]</scope>
    <source>
        <strain evidence="12">DSM 133</strain>
    </source>
</reference>
<dbReference type="RefSeq" id="WP_055038089.1">
    <property type="nucleotide sequence ID" value="NZ_AP014854.2"/>
</dbReference>
<dbReference type="InterPro" id="IPR005835">
    <property type="entry name" value="NTP_transferase_dom"/>
</dbReference>
<comment type="similarity">
    <text evidence="1 8">Belongs to the mannose-6-phosphate isomerase type 2 family.</text>
</comment>
<feature type="domain" description="Nucleotidyl transferase" evidence="9">
    <location>
        <begin position="5"/>
        <end position="285"/>
    </location>
</feature>
<dbReference type="EC" id="2.7.7.13" evidence="2"/>
<accession>A0A0H5BBJ0</accession>
<dbReference type="PANTHER" id="PTHR46390:SF1">
    <property type="entry name" value="MANNOSE-1-PHOSPHATE GUANYLYLTRANSFERASE"/>
    <property type="match status" value="1"/>
</dbReference>
<dbReference type="FunFam" id="2.60.120.10:FF:000032">
    <property type="entry name" value="Mannose-1-phosphate guanylyltransferase/mannose-6-phosphate isomerase"/>
    <property type="match status" value="1"/>
</dbReference>
<evidence type="ECO:0000256" key="1">
    <source>
        <dbReference type="ARBA" id="ARBA00006115"/>
    </source>
</evidence>
<reference evidence="14" key="3">
    <citation type="journal article" date="2016" name="Genome Announc.">
        <title>Revised genome sequence of the purple photosynthetic bacterium Blastochloris viridis.</title>
        <authorList>
            <person name="Liu L.N."/>
            <person name="Faulkner M."/>
            <person name="Liu X."/>
            <person name="Huang F."/>
            <person name="Darby A.C."/>
            <person name="Hall N."/>
        </authorList>
    </citation>
    <scope>NUCLEOTIDE SEQUENCE [LARGE SCALE GENOMIC DNA]</scope>
    <source>
        <strain evidence="14">ATCC 19567 / DSM 133 / F</strain>
    </source>
</reference>
<dbReference type="SUPFAM" id="SSF53448">
    <property type="entry name" value="Nucleotide-diphospho-sugar transferases"/>
    <property type="match status" value="1"/>
</dbReference>
<dbReference type="InterPro" id="IPR054566">
    <property type="entry name" value="ManC/GMP-like_b-helix"/>
</dbReference>
<evidence type="ECO:0000259" key="9">
    <source>
        <dbReference type="Pfam" id="PF00483"/>
    </source>
</evidence>
<evidence type="ECO:0000256" key="3">
    <source>
        <dbReference type="ARBA" id="ARBA00022679"/>
    </source>
</evidence>
<dbReference type="FunFam" id="3.90.550.10:FF:000046">
    <property type="entry name" value="Mannose-1-phosphate guanylyltransferase (GDP)"/>
    <property type="match status" value="1"/>
</dbReference>
<dbReference type="OrthoDB" id="9806359at2"/>
<evidence type="ECO:0000313" key="14">
    <source>
        <dbReference type="Proteomes" id="UP000065734"/>
    </source>
</evidence>
<dbReference type="EMBL" id="LN907867">
    <property type="protein sequence ID" value="CUU43158.1"/>
    <property type="molecule type" value="Genomic_DNA"/>
</dbReference>
<name>A0A0H5BBJ0_BLAVI</name>
<dbReference type="InterPro" id="IPR011051">
    <property type="entry name" value="RmlC_Cupin_sf"/>
</dbReference>
<dbReference type="Gene3D" id="2.60.120.10">
    <property type="entry name" value="Jelly Rolls"/>
    <property type="match status" value="1"/>
</dbReference>
<feature type="domain" description="MannoseP isomerase/GMP-like beta-helix" evidence="11">
    <location>
        <begin position="296"/>
        <end position="346"/>
    </location>
</feature>
<dbReference type="KEGG" id="bvr:BVIR_2731"/>
<dbReference type="PATRIC" id="fig|1079.6.peg.2866"/>
<evidence type="ECO:0000256" key="2">
    <source>
        <dbReference type="ARBA" id="ARBA00012387"/>
    </source>
</evidence>
<evidence type="ECO:0000256" key="8">
    <source>
        <dbReference type="RuleBase" id="RU004190"/>
    </source>
</evidence>
<evidence type="ECO:0000256" key="4">
    <source>
        <dbReference type="ARBA" id="ARBA00022695"/>
    </source>
</evidence>
<protein>
    <recommendedName>
        <fullName evidence="2">mannose-1-phosphate guanylyltransferase</fullName>
        <ecNumber evidence="2">2.7.7.13</ecNumber>
    </recommendedName>
</protein>
<keyword evidence="4 12" id="KW-0548">Nucleotidyltransferase</keyword>
<reference evidence="13" key="2">
    <citation type="submission" date="2015-11" db="EMBL/GenBank/DDBJ databases">
        <authorList>
            <person name="Zhang Y."/>
            <person name="Guo Z."/>
        </authorList>
    </citation>
    <scope>NUCLEOTIDE SEQUENCE</scope>
    <source>
        <strain evidence="13">1</strain>
    </source>
</reference>
<dbReference type="Pfam" id="PF00483">
    <property type="entry name" value="NTP_transferase"/>
    <property type="match status" value="1"/>
</dbReference>
<dbReference type="GO" id="GO:0004475">
    <property type="term" value="F:mannose-1-phosphate guanylyltransferase (GTP) activity"/>
    <property type="evidence" value="ECO:0007669"/>
    <property type="project" value="UniProtKB-EC"/>
</dbReference>
<evidence type="ECO:0000256" key="6">
    <source>
        <dbReference type="ARBA" id="ARBA00023134"/>
    </source>
</evidence>
<proteinExistence type="inferred from homology"/>
<evidence type="ECO:0000313" key="13">
    <source>
        <dbReference type="EMBL" id="CUU43158.1"/>
    </source>
</evidence>
<sequence>MLLTPVILAGGSGTRLWPVSRDGMPKQFLPLIGARSTYQQALARVADPALFAPPVIVTNEAFRFFALQQAAELGLEPAVVLEPARRDSAAAIAAGAAVAAKLDPEAVVLAMAADHVILDDDAFLAAVKAAHAAAAAGHIVTFGIRPTEPKTAYGYIKRGGALSADGVFRIAAFVEKPDAATAARYVAEGYLWNSGNFVFRAGTMARELTRFQPELSDAVAAAVDLAAADGAFLRLDAEAFGRAPRISIDYAVMEKTDAAAVVESQFRWSDIGSWDAVFAISPHDEAGNVTVGETELLDVKGCLVHGGHGLTALVGVENLVVVTTPNAVLVADRAHCEDVKALVSQLEAHGRREASEHRRGFRPWGYYDSVDCGERFQVKRIVVQPGRTLSLQRHLHRAEHWVVVRGTAEVTINDTVELIQENQSIFIPSTARHRLANPGKIPLEIIEVQTGSYLGEDDITRFDDVYNRT</sequence>
<dbReference type="SUPFAM" id="SSF51182">
    <property type="entry name" value="RmlC-like cupins"/>
    <property type="match status" value="1"/>
</dbReference>
<evidence type="ECO:0000259" key="11">
    <source>
        <dbReference type="Pfam" id="PF22640"/>
    </source>
</evidence>
<comment type="catalytic activity">
    <reaction evidence="7">
        <text>alpha-D-mannose 1-phosphate + GTP + H(+) = GDP-alpha-D-mannose + diphosphate</text>
        <dbReference type="Rhea" id="RHEA:15229"/>
        <dbReference type="ChEBI" id="CHEBI:15378"/>
        <dbReference type="ChEBI" id="CHEBI:33019"/>
        <dbReference type="ChEBI" id="CHEBI:37565"/>
        <dbReference type="ChEBI" id="CHEBI:57527"/>
        <dbReference type="ChEBI" id="CHEBI:58409"/>
        <dbReference type="EC" id="2.7.7.13"/>
    </reaction>
</comment>
<dbReference type="GO" id="GO:0005525">
    <property type="term" value="F:GTP binding"/>
    <property type="evidence" value="ECO:0007669"/>
    <property type="project" value="UniProtKB-KW"/>
</dbReference>
<evidence type="ECO:0000313" key="12">
    <source>
        <dbReference type="EMBL" id="BAR99555.1"/>
    </source>
</evidence>
<dbReference type="InterPro" id="IPR014710">
    <property type="entry name" value="RmlC-like_jellyroll"/>
</dbReference>
<dbReference type="CDD" id="cd02213">
    <property type="entry name" value="cupin_PMI_typeII_C"/>
    <property type="match status" value="1"/>
</dbReference>
<evidence type="ECO:0000256" key="7">
    <source>
        <dbReference type="ARBA" id="ARBA00047343"/>
    </source>
</evidence>
<keyword evidence="6" id="KW-0342">GTP-binding</keyword>
<keyword evidence="14" id="KW-1185">Reference proteome</keyword>
<evidence type="ECO:0000259" key="10">
    <source>
        <dbReference type="Pfam" id="PF01050"/>
    </source>
</evidence>
<keyword evidence="3 12" id="KW-0808">Transferase</keyword>
<dbReference type="InterPro" id="IPR006375">
    <property type="entry name" value="Man1P_GuaTrfase/Man6P_Isoase"/>
</dbReference>
<dbReference type="Gene3D" id="3.90.550.10">
    <property type="entry name" value="Spore Coat Polysaccharide Biosynthesis Protein SpsA, Chain A"/>
    <property type="match status" value="1"/>
</dbReference>
<dbReference type="CDD" id="cd02509">
    <property type="entry name" value="GDP-M1P_Guanylyltransferase"/>
    <property type="match status" value="1"/>
</dbReference>
<dbReference type="GO" id="GO:0009298">
    <property type="term" value="P:GDP-mannose biosynthetic process"/>
    <property type="evidence" value="ECO:0007669"/>
    <property type="project" value="TreeGrafter"/>
</dbReference>
<dbReference type="Proteomes" id="UP000065734">
    <property type="component" value="Chromosome I"/>
</dbReference>
<dbReference type="STRING" id="1079.BVIR_2731"/>